<proteinExistence type="inferred from homology"/>
<dbReference type="CDD" id="cd10325">
    <property type="entry name" value="SLC5sbd_vSGLT"/>
    <property type="match status" value="1"/>
</dbReference>
<comment type="subcellular location">
    <subcellularLocation>
        <location evidence="1">Membrane</location>
        <topology evidence="1">Multi-pass membrane protein</topology>
    </subcellularLocation>
</comment>
<protein>
    <submittedName>
        <fullName evidence="8">Solute:Na+ symporter, SSS family</fullName>
    </submittedName>
</protein>
<keyword evidence="5 7" id="KW-0472">Membrane</keyword>
<feature type="transmembrane region" description="Helical" evidence="7">
    <location>
        <begin position="461"/>
        <end position="479"/>
    </location>
</feature>
<feature type="transmembrane region" description="Helical" evidence="7">
    <location>
        <begin position="538"/>
        <end position="557"/>
    </location>
</feature>
<evidence type="ECO:0000256" key="7">
    <source>
        <dbReference type="SAM" id="Phobius"/>
    </source>
</evidence>
<keyword evidence="3 7" id="KW-0812">Transmembrane</keyword>
<evidence type="ECO:0000256" key="6">
    <source>
        <dbReference type="RuleBase" id="RU362091"/>
    </source>
</evidence>
<dbReference type="Pfam" id="PF00474">
    <property type="entry name" value="SSF"/>
    <property type="match status" value="1"/>
</dbReference>
<gene>
    <name evidence="8" type="ORF">SAMN05660776_0882</name>
</gene>
<feature type="transmembrane region" description="Helical" evidence="7">
    <location>
        <begin position="499"/>
        <end position="517"/>
    </location>
</feature>
<evidence type="ECO:0000313" key="8">
    <source>
        <dbReference type="EMBL" id="SKB38662.1"/>
    </source>
</evidence>
<dbReference type="STRING" id="241145.SAMN05660776_0882"/>
<feature type="transmembrane region" description="Helical" evidence="7">
    <location>
        <begin position="120"/>
        <end position="143"/>
    </location>
</feature>
<dbReference type="InterPro" id="IPR038377">
    <property type="entry name" value="Na/Glc_symporter_sf"/>
</dbReference>
<accession>A0A1T5AUK2</accession>
<dbReference type="GO" id="GO:0005412">
    <property type="term" value="F:D-glucose:sodium symporter activity"/>
    <property type="evidence" value="ECO:0007669"/>
    <property type="project" value="TreeGrafter"/>
</dbReference>
<feature type="transmembrane region" description="Helical" evidence="7">
    <location>
        <begin position="70"/>
        <end position="99"/>
    </location>
</feature>
<evidence type="ECO:0000256" key="1">
    <source>
        <dbReference type="ARBA" id="ARBA00004141"/>
    </source>
</evidence>
<sequence length="558" mass="60463">MEFGLLDQIIFGAYALLIVGIGLYVSRGKGDSSEGYFLADKSLPWWAIGASLIAANISAEQFIGMSGSGFAIGLAIASYEWMAAITLLLVGKFFLPIFIDKGLYTIPEFIEVRYGSNLKTILAVFWICLFVFVNLTSVLYLGATALDTIMGTGDGSLFIYAILGLAFFAAAYSLYGGLSAVAWTDVVQVVLLIIGGLITTFIALSHVTEDGGVISGMVSVYEQVPEKFSMILEKGEIITPNGKDAWWDLPGLAVLIGGLWVANLYYWGFNQYIIQRTLAAKSLRESQKGIILAGFLKLIVPLIVVIPGIIAYVMNTSPEGVISLDFTDESFFSGTGNIINDNAAPWLIQEFVPAGLKGLVLAALAAAIVSSVASMLNSTATIFTMDIYKPYFGKNSTEKNLVKVGRLSATAALIVAVILAPQLKNLGQVFQYIQEYTGVVSPGILAVFMLGLFWKKTTNRAAIFGVLASIPIALFFKIGPNGWIDSPIFVTLPFMHQMMLTWILTMVLMIVISLVESKGKDHEKGIELSRSLFKTGPAFNIGSFAILLIVVMLYALFW</sequence>
<evidence type="ECO:0000256" key="5">
    <source>
        <dbReference type="ARBA" id="ARBA00023136"/>
    </source>
</evidence>
<feature type="transmembrane region" description="Helical" evidence="7">
    <location>
        <begin position="404"/>
        <end position="424"/>
    </location>
</feature>
<dbReference type="PANTHER" id="PTHR11819:SF195">
    <property type="entry name" value="SODIUM_GLUCOSE COTRANSPORTER 4"/>
    <property type="match status" value="1"/>
</dbReference>
<reference evidence="9" key="1">
    <citation type="submission" date="2017-02" db="EMBL/GenBank/DDBJ databases">
        <authorList>
            <person name="Varghese N."/>
            <person name="Submissions S."/>
        </authorList>
    </citation>
    <scope>NUCLEOTIDE SEQUENCE [LARGE SCALE GENOMIC DNA]</scope>
    <source>
        <strain evidence="9">DSM 23405</strain>
    </source>
</reference>
<dbReference type="AlphaFoldDB" id="A0A1T5AUK2"/>
<evidence type="ECO:0000256" key="2">
    <source>
        <dbReference type="ARBA" id="ARBA00006434"/>
    </source>
</evidence>
<dbReference type="EMBL" id="FUYY01000001">
    <property type="protein sequence ID" value="SKB38662.1"/>
    <property type="molecule type" value="Genomic_DNA"/>
</dbReference>
<dbReference type="OrthoDB" id="9814523at2"/>
<dbReference type="RefSeq" id="WP_079719483.1">
    <property type="nucleotide sequence ID" value="NZ_FUYY01000001.1"/>
</dbReference>
<keyword evidence="4 7" id="KW-1133">Transmembrane helix</keyword>
<dbReference type="Proteomes" id="UP000190230">
    <property type="component" value="Unassembled WGS sequence"/>
</dbReference>
<evidence type="ECO:0000313" key="9">
    <source>
        <dbReference type="Proteomes" id="UP000190230"/>
    </source>
</evidence>
<name>A0A1T5AUK2_9FLAO</name>
<comment type="similarity">
    <text evidence="2 6">Belongs to the sodium:solute symporter (SSF) (TC 2.A.21) family.</text>
</comment>
<evidence type="ECO:0000256" key="4">
    <source>
        <dbReference type="ARBA" id="ARBA00022989"/>
    </source>
</evidence>
<feature type="transmembrane region" description="Helical" evidence="7">
    <location>
        <begin position="290"/>
        <end position="314"/>
    </location>
</feature>
<keyword evidence="9" id="KW-1185">Reference proteome</keyword>
<feature type="transmembrane region" description="Helical" evidence="7">
    <location>
        <begin position="186"/>
        <end position="207"/>
    </location>
</feature>
<feature type="transmembrane region" description="Helical" evidence="7">
    <location>
        <begin position="155"/>
        <end position="174"/>
    </location>
</feature>
<dbReference type="InterPro" id="IPR001734">
    <property type="entry name" value="Na/solute_symporter"/>
</dbReference>
<evidence type="ECO:0000256" key="3">
    <source>
        <dbReference type="ARBA" id="ARBA00022692"/>
    </source>
</evidence>
<dbReference type="PANTHER" id="PTHR11819">
    <property type="entry name" value="SOLUTE CARRIER FAMILY 5"/>
    <property type="match status" value="1"/>
</dbReference>
<organism evidence="8 9">
    <name type="scientific">Salegentibacter holothuriorum</name>
    <dbReference type="NCBI Taxonomy" id="241145"/>
    <lineage>
        <taxon>Bacteria</taxon>
        <taxon>Pseudomonadati</taxon>
        <taxon>Bacteroidota</taxon>
        <taxon>Flavobacteriia</taxon>
        <taxon>Flavobacteriales</taxon>
        <taxon>Flavobacteriaceae</taxon>
        <taxon>Salegentibacter</taxon>
    </lineage>
</organism>
<dbReference type="Gene3D" id="1.20.1730.10">
    <property type="entry name" value="Sodium/glucose cotransporter"/>
    <property type="match status" value="1"/>
</dbReference>
<feature type="transmembrane region" description="Helical" evidence="7">
    <location>
        <begin position="45"/>
        <end position="64"/>
    </location>
</feature>
<dbReference type="NCBIfam" id="TIGR00813">
    <property type="entry name" value="sss"/>
    <property type="match status" value="1"/>
</dbReference>
<dbReference type="PROSITE" id="PS50283">
    <property type="entry name" value="NA_SOLUT_SYMP_3"/>
    <property type="match status" value="1"/>
</dbReference>
<feature type="transmembrane region" description="Helical" evidence="7">
    <location>
        <begin position="6"/>
        <end position="25"/>
    </location>
</feature>
<dbReference type="GO" id="GO:0005886">
    <property type="term" value="C:plasma membrane"/>
    <property type="evidence" value="ECO:0007669"/>
    <property type="project" value="TreeGrafter"/>
</dbReference>
<feature type="transmembrane region" description="Helical" evidence="7">
    <location>
        <begin position="436"/>
        <end position="454"/>
    </location>
</feature>
<feature type="transmembrane region" description="Helical" evidence="7">
    <location>
        <begin position="359"/>
        <end position="383"/>
    </location>
</feature>
<feature type="transmembrane region" description="Helical" evidence="7">
    <location>
        <begin position="249"/>
        <end position="269"/>
    </location>
</feature>